<comment type="caution">
    <text evidence="1">The sequence shown here is derived from an EMBL/GenBank/DDBJ whole genome shotgun (WGS) entry which is preliminary data.</text>
</comment>
<proteinExistence type="predicted"/>
<sequence length="41" mass="4722">MNKNKWSSIIHLIILPVMAFSFNDHCLYENRMPSSWGGGII</sequence>
<evidence type="ECO:0000313" key="1">
    <source>
        <dbReference type="EMBL" id="KIL43902.1"/>
    </source>
</evidence>
<reference evidence="1 2" key="1">
    <citation type="submission" date="2015-01" db="EMBL/GenBank/DDBJ databases">
        <title>Genome sequencing of Jeotgalibacillus soli.</title>
        <authorList>
            <person name="Goh K.M."/>
            <person name="Chan K.-G."/>
            <person name="Yaakop A.S."/>
            <person name="Ee R."/>
            <person name="Gan H.M."/>
            <person name="Chan C.S."/>
        </authorList>
    </citation>
    <scope>NUCLEOTIDE SEQUENCE [LARGE SCALE GENOMIC DNA]</scope>
    <source>
        <strain evidence="1 2">P9</strain>
    </source>
</reference>
<organism evidence="1 2">
    <name type="scientific">Jeotgalibacillus soli</name>
    <dbReference type="NCBI Taxonomy" id="889306"/>
    <lineage>
        <taxon>Bacteria</taxon>
        <taxon>Bacillati</taxon>
        <taxon>Bacillota</taxon>
        <taxon>Bacilli</taxon>
        <taxon>Bacillales</taxon>
        <taxon>Caryophanaceae</taxon>
        <taxon>Jeotgalibacillus</taxon>
    </lineage>
</organism>
<protein>
    <submittedName>
        <fullName evidence="1">Uncharacterized protein</fullName>
    </submittedName>
</protein>
<evidence type="ECO:0000313" key="2">
    <source>
        <dbReference type="Proteomes" id="UP000031938"/>
    </source>
</evidence>
<accession>A0A0C2V4E5</accession>
<keyword evidence="2" id="KW-1185">Reference proteome</keyword>
<name>A0A0C2V4E5_9BACL</name>
<dbReference type="STRING" id="889306.KP78_37260"/>
<dbReference type="Proteomes" id="UP000031938">
    <property type="component" value="Unassembled WGS sequence"/>
</dbReference>
<dbReference type="AlphaFoldDB" id="A0A0C2V4E5"/>
<dbReference type="EMBL" id="JXRP01000020">
    <property type="protein sequence ID" value="KIL43902.1"/>
    <property type="molecule type" value="Genomic_DNA"/>
</dbReference>
<gene>
    <name evidence="1" type="ORF">KP78_37260</name>
</gene>